<dbReference type="AlphaFoldDB" id="F4PVP2"/>
<feature type="signal peptide" evidence="2">
    <location>
        <begin position="1"/>
        <end position="20"/>
    </location>
</feature>
<dbReference type="GeneID" id="14872410"/>
<organism evidence="3 4">
    <name type="scientific">Cavenderia fasciculata</name>
    <name type="common">Slime mold</name>
    <name type="synonym">Dictyostelium fasciculatum</name>
    <dbReference type="NCBI Taxonomy" id="261658"/>
    <lineage>
        <taxon>Eukaryota</taxon>
        <taxon>Amoebozoa</taxon>
        <taxon>Evosea</taxon>
        <taxon>Eumycetozoa</taxon>
        <taxon>Dictyostelia</taxon>
        <taxon>Acytosteliales</taxon>
        <taxon>Cavenderiaceae</taxon>
        <taxon>Cavenderia</taxon>
    </lineage>
</organism>
<evidence type="ECO:0008006" key="5">
    <source>
        <dbReference type="Google" id="ProtNLM"/>
    </source>
</evidence>
<sequence>MVFLMFTIMIKVFLFILVLASLGLVSNVLSSECSARCVQVGSTCTPEFYYMHGFPVLCADSFCSVTGNETSDWNATCTPYSTEGGTCSKENDDIRGGCQPGLECIYGSRCYQEGYVQYGDYCKNVYECSGMLDCSIKNTCDYPDSSMYGSSIYECDSKSSCPYGSYCNFTQTINSTDQSNITTMICSPEFSIGDECNLSINEEDACPYGSLCNKVNATSSVHRCTRLFSLGLGEPCLYHDDFGLASTCNASQGLYCKRNGVCDHISTNTSTICTDDDDCNIYEVCDCSKGNNGTCVTNYNVNSQCATATMSFYDCLADNRCTLVDNYLNLNSCVASKCGVEYCNLSISCYNTDNDFKCPSPHPINTINCRPRPISSSSLDSSEPSLSPSLSSPFVLGLLLSIAISTFVYVLFIN</sequence>
<evidence type="ECO:0000256" key="2">
    <source>
        <dbReference type="SAM" id="SignalP"/>
    </source>
</evidence>
<evidence type="ECO:0000313" key="4">
    <source>
        <dbReference type="Proteomes" id="UP000007797"/>
    </source>
</evidence>
<dbReference type="PANTHER" id="PTHR33459">
    <property type="entry name" value="DD-GDCA PROTEIN"/>
    <property type="match status" value="1"/>
</dbReference>
<dbReference type="InterPro" id="IPR052326">
    <property type="entry name" value="Diff-Dev_Assoc_Protein"/>
</dbReference>
<accession>F4PVP2</accession>
<keyword evidence="4" id="KW-1185">Reference proteome</keyword>
<keyword evidence="1" id="KW-0812">Transmembrane</keyword>
<keyword evidence="2" id="KW-0732">Signal</keyword>
<evidence type="ECO:0000256" key="1">
    <source>
        <dbReference type="SAM" id="Phobius"/>
    </source>
</evidence>
<dbReference type="Proteomes" id="UP000007797">
    <property type="component" value="Unassembled WGS sequence"/>
</dbReference>
<dbReference type="KEGG" id="dfa:DFA_07173"/>
<feature type="chain" id="PRO_5003319656" description="Paramecium surface antigen repeat-containing protein" evidence="2">
    <location>
        <begin position="21"/>
        <end position="414"/>
    </location>
</feature>
<dbReference type="PANTHER" id="PTHR33459:SF7">
    <property type="entry name" value="DD-GDCA PROTEIN"/>
    <property type="match status" value="1"/>
</dbReference>
<evidence type="ECO:0000313" key="3">
    <source>
        <dbReference type="EMBL" id="EGG20056.1"/>
    </source>
</evidence>
<dbReference type="EMBL" id="GL883013">
    <property type="protein sequence ID" value="EGG20056.1"/>
    <property type="molecule type" value="Genomic_DNA"/>
</dbReference>
<dbReference type="OrthoDB" id="24000at2759"/>
<feature type="transmembrane region" description="Helical" evidence="1">
    <location>
        <begin position="394"/>
        <end position="413"/>
    </location>
</feature>
<keyword evidence="1" id="KW-0472">Membrane</keyword>
<keyword evidence="1" id="KW-1133">Transmembrane helix</keyword>
<dbReference type="OMA" id="PINTINC"/>
<reference evidence="4" key="1">
    <citation type="journal article" date="2011" name="Genome Res.">
        <title>Phylogeny-wide analysis of social amoeba genomes highlights ancient origins for complex intercellular communication.</title>
        <authorList>
            <person name="Heidel A.J."/>
            <person name="Lawal H.M."/>
            <person name="Felder M."/>
            <person name="Schilde C."/>
            <person name="Helps N.R."/>
            <person name="Tunggal B."/>
            <person name="Rivero F."/>
            <person name="John U."/>
            <person name="Schleicher M."/>
            <person name="Eichinger L."/>
            <person name="Platzer M."/>
            <person name="Noegel A.A."/>
            <person name="Schaap P."/>
            <person name="Gloeckner G."/>
        </authorList>
    </citation>
    <scope>NUCLEOTIDE SEQUENCE [LARGE SCALE GENOMIC DNA]</scope>
    <source>
        <strain evidence="4">SH3</strain>
    </source>
</reference>
<proteinExistence type="predicted"/>
<dbReference type="RefSeq" id="XP_004367039.1">
    <property type="nucleotide sequence ID" value="XM_004366982.1"/>
</dbReference>
<name>F4PVP2_CACFS</name>
<protein>
    <recommendedName>
        <fullName evidence="5">Paramecium surface antigen repeat-containing protein</fullName>
    </recommendedName>
</protein>
<gene>
    <name evidence="3" type="ORF">DFA_07173</name>
</gene>